<dbReference type="PANTHER" id="PTHR30478:SF0">
    <property type="entry name" value="BETA SLIDING CLAMP"/>
    <property type="match status" value="1"/>
</dbReference>
<dbReference type="AlphaFoldDB" id="A0A097SS25"/>
<organism evidence="13 14">
    <name type="scientific">Candidatus Malacoplasma girerdii</name>
    <dbReference type="NCBI Taxonomy" id="1318617"/>
    <lineage>
        <taxon>Bacteria</taxon>
        <taxon>Bacillati</taxon>
        <taxon>Mycoplasmatota</taxon>
        <taxon>Mycoplasmoidales</taxon>
        <taxon>Mycoplasmoidaceae</taxon>
        <taxon>Malacoplasma</taxon>
    </lineage>
</organism>
<comment type="function">
    <text evidence="1">Confers DNA tethering and processivity to DNA polymerases and other proteins. Acts as a clamp, forming a ring around DNA (a reaction catalyzed by the clamp-loading complex) which diffuses in an ATP-independent manner freely and bidirectionally along dsDNA. Initially characterized for its ability to contact the catalytic subunit of DNA polymerase III (Pol III), a complex, multichain enzyme responsible for most of the replicative synthesis in bacteria; Pol III exhibits 3'-5' exonuclease proofreading activity. The beta chain is required for initiation of replication as well as for processivity of DNA replication.</text>
</comment>
<dbReference type="eggNOG" id="COG0592">
    <property type="taxonomic scope" value="Bacteria"/>
</dbReference>
<dbReference type="InterPro" id="IPR022634">
    <property type="entry name" value="DNA_polIII_beta_N"/>
</dbReference>
<protein>
    <submittedName>
        <fullName evidence="13">DNA polymerase III subunit beta</fullName>
    </submittedName>
</protein>
<comment type="subunit">
    <text evidence="4">Forms a ring-shaped head-to-tail homodimer around DNA which binds and tethers DNA polymerases and other proteins to the DNA. The DNA replisome complex has a single clamp-loading complex (3 tau and 1 each of delta, delta', psi and chi subunits) which binds 3 Pol III cores (1 core on the leading strand and 2 on the lagging strand) each with a beta sliding clamp dimer. Additional proteins in the replisome are other copies of gamma, psi and chi, Ssb, DNA helicase and RNA primase.</text>
</comment>
<reference evidence="13 14" key="1">
    <citation type="journal article" date="2014" name="PLoS ONE">
        <title>An emerging Mycoplasma associated with trichomoniasis, vaginal infection and disease.</title>
        <authorList>
            <consortium name="Vaginal Microbiome Consortium"/>
            <person name="Fettweis J.M."/>
            <person name="Serrano M.G."/>
            <person name="Huang B."/>
            <person name="Brooks J.P."/>
            <person name="Glascock A.L."/>
            <person name="Sheth N.U."/>
            <person name="Strauss J.F.III."/>
            <person name="Jefferson K.K."/>
            <person name="Buck G.A."/>
        </authorList>
    </citation>
    <scope>NUCLEOTIDE SEQUENCE [LARGE SCALE GENOMIC DNA]</scope>
    <source>
        <strain evidence="13 14">VCU_M1</strain>
    </source>
</reference>
<dbReference type="KEGG" id="mgj:MGM1_0020"/>
<dbReference type="GO" id="GO:0003677">
    <property type="term" value="F:DNA binding"/>
    <property type="evidence" value="ECO:0007669"/>
    <property type="project" value="UniProtKB-KW"/>
</dbReference>
<evidence type="ECO:0000256" key="6">
    <source>
        <dbReference type="ARBA" id="ARBA00022679"/>
    </source>
</evidence>
<keyword evidence="6" id="KW-0808">Transferase</keyword>
<evidence type="ECO:0000256" key="5">
    <source>
        <dbReference type="ARBA" id="ARBA00022490"/>
    </source>
</evidence>
<keyword evidence="14" id="KW-1185">Reference proteome</keyword>
<gene>
    <name evidence="13" type="primary">dnaN</name>
    <name evidence="13" type="ORF">MGM1_0020</name>
</gene>
<dbReference type="HOGENOM" id="CLU_038149_2_0_14"/>
<dbReference type="EMBL" id="CP007711">
    <property type="protein sequence ID" value="AIV03389.1"/>
    <property type="molecule type" value="Genomic_DNA"/>
</dbReference>
<dbReference type="InterPro" id="IPR022635">
    <property type="entry name" value="DNA_polIII_beta_C"/>
</dbReference>
<dbReference type="InterPro" id="IPR001001">
    <property type="entry name" value="DNA_polIII_beta"/>
</dbReference>
<evidence type="ECO:0000256" key="1">
    <source>
        <dbReference type="ARBA" id="ARBA00002266"/>
    </source>
</evidence>
<accession>A0A097SS25</accession>
<dbReference type="Gene3D" id="3.10.150.10">
    <property type="entry name" value="DNA Polymerase III, subunit A, domain 2"/>
    <property type="match status" value="1"/>
</dbReference>
<dbReference type="STRING" id="1318617.MGM1_0020"/>
<name>A0A097SS25_9BACT</name>
<evidence type="ECO:0000259" key="11">
    <source>
        <dbReference type="Pfam" id="PF00712"/>
    </source>
</evidence>
<feature type="domain" description="DNA polymerase III beta sliding clamp N-terminal" evidence="11">
    <location>
        <begin position="1"/>
        <end position="120"/>
    </location>
</feature>
<keyword evidence="10" id="KW-0238">DNA-binding</keyword>
<dbReference type="GO" id="GO:0005737">
    <property type="term" value="C:cytoplasm"/>
    <property type="evidence" value="ECO:0007669"/>
    <property type="project" value="UniProtKB-SubCell"/>
</dbReference>
<dbReference type="GO" id="GO:0006271">
    <property type="term" value="P:DNA strand elongation involved in DNA replication"/>
    <property type="evidence" value="ECO:0007669"/>
    <property type="project" value="TreeGrafter"/>
</dbReference>
<dbReference type="NCBIfam" id="TIGR00663">
    <property type="entry name" value="dnan"/>
    <property type="match status" value="1"/>
</dbReference>
<evidence type="ECO:0000256" key="2">
    <source>
        <dbReference type="ARBA" id="ARBA00004496"/>
    </source>
</evidence>
<dbReference type="GO" id="GO:0003887">
    <property type="term" value="F:DNA-directed DNA polymerase activity"/>
    <property type="evidence" value="ECO:0007669"/>
    <property type="project" value="UniProtKB-KW"/>
</dbReference>
<comment type="subcellular location">
    <subcellularLocation>
        <location evidence="2">Cytoplasm</location>
    </subcellularLocation>
</comment>
<dbReference type="Proteomes" id="UP000030066">
    <property type="component" value="Chromosome"/>
</dbReference>
<evidence type="ECO:0000259" key="12">
    <source>
        <dbReference type="Pfam" id="PF02768"/>
    </source>
</evidence>
<dbReference type="GO" id="GO:0008408">
    <property type="term" value="F:3'-5' exonuclease activity"/>
    <property type="evidence" value="ECO:0007669"/>
    <property type="project" value="InterPro"/>
</dbReference>
<dbReference type="Pfam" id="PF00712">
    <property type="entry name" value="DNA_pol3_beta"/>
    <property type="match status" value="1"/>
</dbReference>
<proteinExistence type="inferred from homology"/>
<evidence type="ECO:0000256" key="7">
    <source>
        <dbReference type="ARBA" id="ARBA00022695"/>
    </source>
</evidence>
<dbReference type="PANTHER" id="PTHR30478">
    <property type="entry name" value="DNA POLYMERASE III SUBUNIT BETA"/>
    <property type="match status" value="1"/>
</dbReference>
<feature type="domain" description="DNA polymerase III beta sliding clamp C-terminal" evidence="12">
    <location>
        <begin position="252"/>
        <end position="376"/>
    </location>
</feature>
<dbReference type="Gene3D" id="3.70.10.10">
    <property type="match status" value="1"/>
</dbReference>
<keyword evidence="7" id="KW-0548">Nucleotidyltransferase</keyword>
<comment type="similarity">
    <text evidence="3">Belongs to the beta sliding clamp family.</text>
</comment>
<evidence type="ECO:0000313" key="14">
    <source>
        <dbReference type="Proteomes" id="UP000030066"/>
    </source>
</evidence>
<evidence type="ECO:0000313" key="13">
    <source>
        <dbReference type="EMBL" id="AIV03389.1"/>
    </source>
</evidence>
<keyword evidence="5" id="KW-0963">Cytoplasm</keyword>
<dbReference type="CDD" id="cd00140">
    <property type="entry name" value="beta_clamp"/>
    <property type="match status" value="1"/>
</dbReference>
<keyword evidence="9" id="KW-0239">DNA-directed DNA polymerase</keyword>
<evidence type="ECO:0000256" key="10">
    <source>
        <dbReference type="ARBA" id="ARBA00023125"/>
    </source>
</evidence>
<dbReference type="SMART" id="SM00480">
    <property type="entry name" value="POL3Bc"/>
    <property type="match status" value="1"/>
</dbReference>
<evidence type="ECO:0000256" key="9">
    <source>
        <dbReference type="ARBA" id="ARBA00022932"/>
    </source>
</evidence>
<dbReference type="SUPFAM" id="SSF55979">
    <property type="entry name" value="DNA clamp"/>
    <property type="match status" value="3"/>
</dbReference>
<evidence type="ECO:0000256" key="8">
    <source>
        <dbReference type="ARBA" id="ARBA00022705"/>
    </source>
</evidence>
<dbReference type="Pfam" id="PF02768">
    <property type="entry name" value="DNA_pol3_beta_3"/>
    <property type="match status" value="1"/>
</dbReference>
<dbReference type="InterPro" id="IPR046938">
    <property type="entry name" value="DNA_clamp_sf"/>
</dbReference>
<evidence type="ECO:0000256" key="4">
    <source>
        <dbReference type="ARBA" id="ARBA00011400"/>
    </source>
</evidence>
<dbReference type="GO" id="GO:0009360">
    <property type="term" value="C:DNA polymerase III complex"/>
    <property type="evidence" value="ECO:0007669"/>
    <property type="project" value="InterPro"/>
</dbReference>
<sequence>MNFKIKTSTLRNNLILSLLTTDSTTINPFFSSILIDVKEDEIDLISTNFKHSSLIKITDNFKVNNIGKVLIKGRTLFDIIDKISSNDISIEKNDEKSLQISSNNFSCELNLLDAENYPMIEFEHEGWIQFTLSVEWINKISNKLNNFTVNSTSKIGPMTGFSFDTTHRDNLLEVLATNSHHLGYLNFEQQLPKFLIIIDPETLKFIISIVSNKNKIKEITFFTNKQKIIFEIEGNWYRSTLIDGEYPTHYKVIENERKYQISFKKNELNEALKIASVVATSNDINKKPSIQLKITPKTLEVSTRTMQLGSTFQEVNLITSNVDVNFEFILNINYLEHILKALDTDVINLEFNESNKSLIFKNQNDNSAAYLVLPIRF</sequence>
<evidence type="ECO:0000256" key="3">
    <source>
        <dbReference type="ARBA" id="ARBA00010752"/>
    </source>
</evidence>
<keyword evidence="8" id="KW-0235">DNA replication</keyword>